<dbReference type="Gene3D" id="3.40.309.10">
    <property type="entry name" value="Aldehyde Dehydrogenase, Chain A, domain 2"/>
    <property type="match status" value="1"/>
</dbReference>
<keyword evidence="3" id="KW-1185">Reference proteome</keyword>
<accession>A0A8C6WK34</accession>
<dbReference type="InterPro" id="IPR016161">
    <property type="entry name" value="Ald_DH/histidinol_DH"/>
</dbReference>
<reference evidence="2" key="1">
    <citation type="submission" date="2025-08" db="UniProtKB">
        <authorList>
            <consortium name="Ensembl"/>
        </authorList>
    </citation>
    <scope>IDENTIFICATION</scope>
</reference>
<dbReference type="GO" id="GO:0016620">
    <property type="term" value="F:oxidoreductase activity, acting on the aldehyde or oxo group of donors, NAD or NADP as acceptor"/>
    <property type="evidence" value="ECO:0007669"/>
    <property type="project" value="InterPro"/>
</dbReference>
<dbReference type="Pfam" id="PF00171">
    <property type="entry name" value="Aldedh"/>
    <property type="match status" value="2"/>
</dbReference>
<evidence type="ECO:0000259" key="1">
    <source>
        <dbReference type="Pfam" id="PF00171"/>
    </source>
</evidence>
<dbReference type="Proteomes" id="UP000694523">
    <property type="component" value="Unplaced"/>
</dbReference>
<reference evidence="2" key="2">
    <citation type="submission" date="2025-09" db="UniProtKB">
        <authorList>
            <consortium name="Ensembl"/>
        </authorList>
    </citation>
    <scope>IDENTIFICATION</scope>
</reference>
<evidence type="ECO:0000313" key="3">
    <source>
        <dbReference type="Proteomes" id="UP000694523"/>
    </source>
</evidence>
<dbReference type="InterPro" id="IPR016163">
    <property type="entry name" value="Ald_DH_C"/>
</dbReference>
<dbReference type="AlphaFoldDB" id="A0A8C6WK34"/>
<organism evidence="2 3">
    <name type="scientific">Neogobius melanostomus</name>
    <name type="common">round goby</name>
    <dbReference type="NCBI Taxonomy" id="47308"/>
    <lineage>
        <taxon>Eukaryota</taxon>
        <taxon>Metazoa</taxon>
        <taxon>Chordata</taxon>
        <taxon>Craniata</taxon>
        <taxon>Vertebrata</taxon>
        <taxon>Euteleostomi</taxon>
        <taxon>Actinopterygii</taxon>
        <taxon>Neopterygii</taxon>
        <taxon>Teleostei</taxon>
        <taxon>Neoteleostei</taxon>
        <taxon>Acanthomorphata</taxon>
        <taxon>Gobiaria</taxon>
        <taxon>Gobiiformes</taxon>
        <taxon>Gobioidei</taxon>
        <taxon>Gobiidae</taxon>
        <taxon>Benthophilinae</taxon>
        <taxon>Neogobiini</taxon>
        <taxon>Neogobius</taxon>
    </lineage>
</organism>
<dbReference type="SUPFAM" id="SSF53720">
    <property type="entry name" value="ALDH-like"/>
    <property type="match status" value="2"/>
</dbReference>
<sequence length="793" mass="83740">MAGCTNKTVHEIFQSMEYGPTASSSSATAQAWLDHHSGCLGLFINGKFVVATNRQTRPLVDSKGVQVCSTVCAVEEDVSLCAASSLNGFKSWSALHSQERAKILLRMVGVLGQNSACLSELCDLCEAPCSPSSVVRLLQYYSSWAQLRDSLLSGWTPLGVVEVVCSSECSLYSLMAKVIPALAMGNSVIIVPEHCTAPAVLLLAQLFMSAGLPAGALNVLTGSDMSLAALVTKNSSISYVAYSGNKQDGVNLCKATAGMGVPVSVSANIGGTCPFIIFETADIDSAVDAVIEAAFKKKKEINWVLLVQENVLNSVMSRLKLRMTGMKSVSLASEAARALVDAAVQEAQQQGATLIRPCEPALSNALYPPTVLCGTAPSSSCVVNPAPGPLLPLMTFRSNTEAVTVGNHSPHGHAASIWTEDLTLAHETSKSLSVGCVWVNSHSVSDPCMPVSGHKDSGTCTDGGHEGLYHYLRLSSTNPLPRSSPVSLDYASFGIAAPTTIFPDDSDPASTPKFYQQFIGGKACKSVSGGSVAVMSADGAKLMGYCPDGGRKDVRNAVEAATKVQSGWMKKNLSARAQSLYTLAKGLEAKKKDFVVCLTRQTGVSAESADNEVELSVARLNDWAALCDKVHGGTLPMPQPGSALSIADPQGVIGIVLPDKSPLLSTVTVLGAAIATGNAVVMVPSQKNPIPTITFIQVLQSSDLPAGLVNIITGSKDQLTVALANHSVIKAIWYWGTAEGCQYLQHTCTSPLKTLICQKDDDGDSEWVRCDLPFLEHKWRCAVQWKTVWIPTA</sequence>
<evidence type="ECO:0000313" key="2">
    <source>
        <dbReference type="Ensembl" id="ENSNMLP00000012760.1"/>
    </source>
</evidence>
<proteinExistence type="predicted"/>
<dbReference type="InterPro" id="IPR016162">
    <property type="entry name" value="Ald_DH_N"/>
</dbReference>
<feature type="domain" description="Aldehyde dehydrogenase" evidence="1">
    <location>
        <begin position="532"/>
        <end position="755"/>
    </location>
</feature>
<dbReference type="InterPro" id="IPR015590">
    <property type="entry name" value="Aldehyde_DH_dom"/>
</dbReference>
<dbReference type="Ensembl" id="ENSNMLT00000014398.1">
    <property type="protein sequence ID" value="ENSNMLP00000012760.1"/>
    <property type="gene ID" value="ENSNMLG00000008656.1"/>
</dbReference>
<dbReference type="Gene3D" id="3.40.605.10">
    <property type="entry name" value="Aldehyde Dehydrogenase, Chain A, domain 1"/>
    <property type="match status" value="2"/>
</dbReference>
<dbReference type="PANTHER" id="PTHR11699">
    <property type="entry name" value="ALDEHYDE DEHYDROGENASE-RELATED"/>
    <property type="match status" value="1"/>
</dbReference>
<name>A0A8C6WK34_9GOBI</name>
<protein>
    <submittedName>
        <fullName evidence="2">Aldehyde dehydrogenase 16 family, member A1</fullName>
    </submittedName>
</protein>
<feature type="domain" description="Aldehyde dehydrogenase" evidence="1">
    <location>
        <begin position="63"/>
        <end position="474"/>
    </location>
</feature>